<dbReference type="EnsemblMetazoa" id="GPAI035766-RA">
    <property type="protein sequence ID" value="GPAI035766-PA"/>
    <property type="gene ID" value="GPAI035766"/>
</dbReference>
<dbReference type="Proteomes" id="UP000092445">
    <property type="component" value="Unassembled WGS sequence"/>
</dbReference>
<organism evidence="1 2">
    <name type="scientific">Glossina pallidipes</name>
    <name type="common">Tsetse fly</name>
    <dbReference type="NCBI Taxonomy" id="7398"/>
    <lineage>
        <taxon>Eukaryota</taxon>
        <taxon>Metazoa</taxon>
        <taxon>Ecdysozoa</taxon>
        <taxon>Arthropoda</taxon>
        <taxon>Hexapoda</taxon>
        <taxon>Insecta</taxon>
        <taxon>Pterygota</taxon>
        <taxon>Neoptera</taxon>
        <taxon>Endopterygota</taxon>
        <taxon>Diptera</taxon>
        <taxon>Brachycera</taxon>
        <taxon>Muscomorpha</taxon>
        <taxon>Hippoboscoidea</taxon>
        <taxon>Glossinidae</taxon>
        <taxon>Glossina</taxon>
    </lineage>
</organism>
<evidence type="ECO:0000313" key="1">
    <source>
        <dbReference type="EnsemblMetazoa" id="GPAI035766-PA"/>
    </source>
</evidence>
<sequence length="67" mass="7989">MIQKVPTYGVCMTFICFVPDKVNTCRRRCRRCRCRLYGASTNLMIRKKYSIGGRNLYERHTHYPIVI</sequence>
<dbReference type="AlphaFoldDB" id="A0A1B0A6D4"/>
<name>A0A1B0A6D4_GLOPL</name>
<protein>
    <submittedName>
        <fullName evidence="1">Uncharacterized protein</fullName>
    </submittedName>
</protein>
<keyword evidence="2" id="KW-1185">Reference proteome</keyword>
<evidence type="ECO:0000313" key="2">
    <source>
        <dbReference type="Proteomes" id="UP000092445"/>
    </source>
</evidence>
<accession>A0A1B0A6D4</accession>
<reference evidence="1" key="2">
    <citation type="submission" date="2020-05" db="UniProtKB">
        <authorList>
            <consortium name="EnsemblMetazoa"/>
        </authorList>
    </citation>
    <scope>IDENTIFICATION</scope>
    <source>
        <strain evidence="1">IAEA</strain>
    </source>
</reference>
<dbReference type="VEuPathDB" id="VectorBase:GPAI035766"/>
<reference evidence="2" key="1">
    <citation type="submission" date="2014-03" db="EMBL/GenBank/DDBJ databases">
        <authorList>
            <person name="Aksoy S."/>
            <person name="Warren W."/>
            <person name="Wilson R.K."/>
        </authorList>
    </citation>
    <scope>NUCLEOTIDE SEQUENCE [LARGE SCALE GENOMIC DNA]</scope>
    <source>
        <strain evidence="2">IAEA</strain>
    </source>
</reference>
<proteinExistence type="predicted"/>